<organism evidence="1 2">
    <name type="scientific">Sanguibacter inulinus</name>
    <dbReference type="NCBI Taxonomy" id="60922"/>
    <lineage>
        <taxon>Bacteria</taxon>
        <taxon>Bacillati</taxon>
        <taxon>Actinomycetota</taxon>
        <taxon>Actinomycetes</taxon>
        <taxon>Micrococcales</taxon>
        <taxon>Sanguibacteraceae</taxon>
        <taxon>Sanguibacter</taxon>
    </lineage>
</organism>
<name>A0A853F030_9MICO</name>
<dbReference type="Pfam" id="PF10722">
    <property type="entry name" value="YbjN"/>
    <property type="match status" value="1"/>
</dbReference>
<dbReference type="Proteomes" id="UP000561011">
    <property type="component" value="Unassembled WGS sequence"/>
</dbReference>
<dbReference type="InterPro" id="IPR019660">
    <property type="entry name" value="Put_sensory_transdc_reg_YbjN"/>
</dbReference>
<reference evidence="1 2" key="1">
    <citation type="submission" date="2020-07" db="EMBL/GenBank/DDBJ databases">
        <title>MOT database genomes.</title>
        <authorList>
            <person name="Joseph S."/>
            <person name="Aduse-Opoku J."/>
            <person name="Hashim A."/>
            <person name="Wade W."/>
            <person name="Curtis M."/>
        </authorList>
    </citation>
    <scope>NUCLEOTIDE SEQUENCE [LARGE SCALE GENOMIC DNA]</scope>
    <source>
        <strain evidence="1 2">DSM 100099</strain>
    </source>
</reference>
<accession>A0A853F030</accession>
<sequence>MSTPAPRRAWLSRLLSVLPDAVPRQRTGPLPAEETSANLLDVPTAVTRDRLASYLGSRGYTFRLDEDGDITGTWDGNRFWFMLLGVDKDIIQVRGRWHRPLAESNRVATLQIVNDWNRDRIWPKAYVRRENGALSLYTEHSVDFGPGATQDQIDETLAGGLGNSLQLFASVAASLRPQVYEDDGDMDDNDGPVDDD</sequence>
<dbReference type="EMBL" id="JACBYE010000033">
    <property type="protein sequence ID" value="NYS94408.1"/>
    <property type="molecule type" value="Genomic_DNA"/>
</dbReference>
<evidence type="ECO:0000313" key="2">
    <source>
        <dbReference type="Proteomes" id="UP000561011"/>
    </source>
</evidence>
<comment type="caution">
    <text evidence="1">The sequence shown here is derived from an EMBL/GenBank/DDBJ whole genome shotgun (WGS) entry which is preliminary data.</text>
</comment>
<protein>
    <submittedName>
        <fullName evidence="1">YbjN domain-containing protein</fullName>
    </submittedName>
</protein>
<dbReference type="AlphaFoldDB" id="A0A853F030"/>
<keyword evidence="2" id="KW-1185">Reference proteome</keyword>
<evidence type="ECO:0000313" key="1">
    <source>
        <dbReference type="EMBL" id="NYS94408.1"/>
    </source>
</evidence>
<dbReference type="RefSeq" id="WP_179913809.1">
    <property type="nucleotide sequence ID" value="NZ_JACBYE010000033.1"/>
</dbReference>
<proteinExistence type="predicted"/>
<dbReference type="CDD" id="cd17511">
    <property type="entry name" value="YbjN_AmyR-like"/>
    <property type="match status" value="1"/>
</dbReference>
<gene>
    <name evidence="1" type="ORF">HZZ10_12885</name>
</gene>